<reference evidence="5" key="1">
    <citation type="submission" date="2016-10" db="EMBL/GenBank/DDBJ databases">
        <authorList>
            <person name="de Groot N.N."/>
        </authorList>
    </citation>
    <scope>NUCLEOTIDE SEQUENCE [LARGE SCALE GENOMIC DNA]</scope>
    <source>
        <strain evidence="5">DSM 12130</strain>
    </source>
</reference>
<gene>
    <name evidence="5" type="ORF">SAMN05660330_00784</name>
</gene>
<dbReference type="RefSeq" id="WP_092219982.1">
    <property type="nucleotide sequence ID" value="NZ_FNJI01000004.1"/>
</dbReference>
<dbReference type="STRING" id="91360.SAMN05660330_00784"/>
<protein>
    <submittedName>
        <fullName evidence="5">Methyltransferase domain-containing protein</fullName>
    </submittedName>
</protein>
<dbReference type="AlphaFoldDB" id="A0A1H0LFT4"/>
<keyword evidence="1 5" id="KW-0489">Methyltransferase</keyword>
<evidence type="ECO:0000313" key="5">
    <source>
        <dbReference type="EMBL" id="SDO66916.1"/>
    </source>
</evidence>
<dbReference type="Gene3D" id="3.40.50.150">
    <property type="entry name" value="Vaccinia Virus protein VP39"/>
    <property type="match status" value="1"/>
</dbReference>
<evidence type="ECO:0000259" key="4">
    <source>
        <dbReference type="Pfam" id="PF08241"/>
    </source>
</evidence>
<dbReference type="Proteomes" id="UP000199073">
    <property type="component" value="Unassembled WGS sequence"/>
</dbReference>
<dbReference type="Pfam" id="PF08241">
    <property type="entry name" value="Methyltransf_11"/>
    <property type="match status" value="1"/>
</dbReference>
<dbReference type="PANTHER" id="PTHR43464">
    <property type="entry name" value="METHYLTRANSFERASE"/>
    <property type="match status" value="1"/>
</dbReference>
<sequence>MENNKDHNIYQRSYYESALDKPAMQVRDTPYVRNHIRKMVRHSNITRDHAILEVGAGLGKFSIPLLQQGFNITCNDISPVLLEKLRAGAPVPVDTVCCDISTIDSQEIGLFDKIIGFFTLHHMEDLNSVFRALNAVLKPGGELFFIEPLARNPLYYLQVAFTPKMTWQAEKGIMNMSDRVIHRSLRNAGLTPGKSVTYGFLPPFLYNRRLGKKTDGFLDSYNWMKFAHAFSLFHGTKDDLS</sequence>
<dbReference type="PANTHER" id="PTHR43464:SF19">
    <property type="entry name" value="UBIQUINONE BIOSYNTHESIS O-METHYLTRANSFERASE, MITOCHONDRIAL"/>
    <property type="match status" value="1"/>
</dbReference>
<feature type="domain" description="Methyltransferase type 11" evidence="4">
    <location>
        <begin position="52"/>
        <end position="145"/>
    </location>
</feature>
<dbReference type="InterPro" id="IPR029063">
    <property type="entry name" value="SAM-dependent_MTases_sf"/>
</dbReference>
<dbReference type="SUPFAM" id="SSF53335">
    <property type="entry name" value="S-adenosyl-L-methionine-dependent methyltransferases"/>
    <property type="match status" value="1"/>
</dbReference>
<dbReference type="OrthoDB" id="5405545at2"/>
<evidence type="ECO:0000256" key="1">
    <source>
        <dbReference type="ARBA" id="ARBA00022603"/>
    </source>
</evidence>
<evidence type="ECO:0000256" key="3">
    <source>
        <dbReference type="ARBA" id="ARBA00022691"/>
    </source>
</evidence>
<dbReference type="GO" id="GO:0008757">
    <property type="term" value="F:S-adenosylmethionine-dependent methyltransferase activity"/>
    <property type="evidence" value="ECO:0007669"/>
    <property type="project" value="InterPro"/>
</dbReference>
<proteinExistence type="predicted"/>
<keyword evidence="3" id="KW-0949">S-adenosyl-L-methionine</keyword>
<evidence type="ECO:0000313" key="6">
    <source>
        <dbReference type="Proteomes" id="UP000199073"/>
    </source>
</evidence>
<dbReference type="InterPro" id="IPR013216">
    <property type="entry name" value="Methyltransf_11"/>
</dbReference>
<accession>A0A1H0LFT4</accession>
<dbReference type="CDD" id="cd02440">
    <property type="entry name" value="AdoMet_MTases"/>
    <property type="match status" value="1"/>
</dbReference>
<dbReference type="EMBL" id="FNJI01000004">
    <property type="protein sequence ID" value="SDO66916.1"/>
    <property type="molecule type" value="Genomic_DNA"/>
</dbReference>
<name>A0A1H0LFT4_9BACT</name>
<evidence type="ECO:0000256" key="2">
    <source>
        <dbReference type="ARBA" id="ARBA00022679"/>
    </source>
</evidence>
<dbReference type="GO" id="GO:0032259">
    <property type="term" value="P:methylation"/>
    <property type="evidence" value="ECO:0007669"/>
    <property type="project" value="UniProtKB-KW"/>
</dbReference>
<keyword evidence="6" id="KW-1185">Reference proteome</keyword>
<keyword evidence="2 5" id="KW-0808">Transferase</keyword>
<organism evidence="5 6">
    <name type="scientific">Desulforhopalus singaporensis</name>
    <dbReference type="NCBI Taxonomy" id="91360"/>
    <lineage>
        <taxon>Bacteria</taxon>
        <taxon>Pseudomonadati</taxon>
        <taxon>Thermodesulfobacteriota</taxon>
        <taxon>Desulfobulbia</taxon>
        <taxon>Desulfobulbales</taxon>
        <taxon>Desulfocapsaceae</taxon>
        <taxon>Desulforhopalus</taxon>
    </lineage>
</organism>